<dbReference type="PRINTS" id="PR00387">
    <property type="entry name" value="PDIESTERASE1"/>
</dbReference>
<reference evidence="11 12" key="1">
    <citation type="submission" date="2018-10" db="EMBL/GenBank/DDBJ databases">
        <title>Genome assembly for a Yunnan-Guizhou Plateau 3E fish, Anabarilius grahami (Regan), and its evolutionary and genetic applications.</title>
        <authorList>
            <person name="Jiang W."/>
        </authorList>
    </citation>
    <scope>NUCLEOTIDE SEQUENCE [LARGE SCALE GENOMIC DNA]</scope>
    <source>
        <strain evidence="11">AG-KIZ</strain>
        <tissue evidence="11">Muscle</tissue>
    </source>
</reference>
<feature type="binding site" evidence="7">
    <location>
        <position position="771"/>
    </location>
    <ligand>
        <name>Zn(2+)</name>
        <dbReference type="ChEBI" id="CHEBI:29105"/>
        <label>1</label>
    </ligand>
</feature>
<evidence type="ECO:0000256" key="7">
    <source>
        <dbReference type="PIRSR" id="PIRSR623088-3"/>
    </source>
</evidence>
<dbReference type="CDD" id="cd00077">
    <property type="entry name" value="HDc"/>
    <property type="match status" value="1"/>
</dbReference>
<evidence type="ECO:0000256" key="8">
    <source>
        <dbReference type="RuleBase" id="RU363067"/>
    </source>
</evidence>
<evidence type="ECO:0000313" key="12">
    <source>
        <dbReference type="Proteomes" id="UP000281406"/>
    </source>
</evidence>
<feature type="compositionally biased region" description="Basic and acidic residues" evidence="9">
    <location>
        <begin position="39"/>
        <end position="54"/>
    </location>
</feature>
<feature type="binding site" evidence="7">
    <location>
        <position position="661"/>
    </location>
    <ligand>
        <name>Zn(2+)</name>
        <dbReference type="ChEBI" id="CHEBI:29105"/>
        <label>2</label>
    </ligand>
</feature>
<dbReference type="SMART" id="SM00065">
    <property type="entry name" value="GAF"/>
    <property type="match status" value="2"/>
</dbReference>
<evidence type="ECO:0000259" key="10">
    <source>
        <dbReference type="PROSITE" id="PS51845"/>
    </source>
</evidence>
<feature type="region of interest" description="Disordered" evidence="9">
    <location>
        <begin position="1"/>
        <end position="54"/>
    </location>
</feature>
<keyword evidence="3 7" id="KW-0479">Metal-binding</keyword>
<sequence length="886" mass="100535">MPCLHTESLPSLPAEGRYGVTSTRRGFQGSRSKSGKKGKNGEKGARVERNDSKKEHSVITSAGWFYSPLWTPGTKTQRLGFRMGKESERVKAWLDDHSDSARSYFNRSPRYWLNGCVERAQAAQTLITEPRSRMSSRRRVSHPMCGPSRGLVHPATMERPHSCFSLHQIDNPECLDHCEGLSPQSLQSTHFPFSPCVSRSKCLPHSLSSSSPAGQCRRGESCNFMMRLIDGLSRRLQVKNLCLQVLQHLCEITQAQCCCLSMTTVDKTGVKCLGPVFQSDEESVYGYTQAEWYKCIMGYVVSTGRPLNIRDACEDPRFQIEPYERGEERPKSILSVPILNHKKEALSSHMVLFGLILENSQLCESSEQESKRNQVMLELAQLVSHDYPSVDDMLSKMAAIILPVTKAQYCTVFISDDNSTGPFSRMVRIEDTDGSVQCSTRDCDTSYMYAVHVQNSMETLNFANRPAQISKVSQIRSLIGTPLRGKQRGNVIGVCQLVNKRNMACSETEVFSRADELLLEDFAVYCALGLQKFNTQQKADKTRARLAVTKEESIIPSADALCLLDFGFSDFNISQAAMTQAVVRIFLDLNLPQHFNIEYKTLCQWVLSIRKCYRNNVVYHNWSHALCTAQCMFAMLQTKELQSNFSSLEVLALMIACLSHDLDHRGVNNSYIERSNQPLAQLYGHSSLEHHHYDMCLLILNNPGSQILSSLSLKEYRACVQMIEKNILATDLALYIEKRTKFFKLARNNSCLWKDEGHRELLRSMLMTASDICAITKPWPVQKQIAELVATEFYAQGDRERCEFNTQPIDLMDRKNSSRLPHMQVDYIDGICSPLYEALASICESCSPLKEGCRRNRKHWQQLVDRRKEEERIKMKGQNGEKEESS</sequence>
<dbReference type="InterPro" id="IPR036971">
    <property type="entry name" value="PDEase_catalytic_dom_sf"/>
</dbReference>
<protein>
    <recommendedName>
        <fullName evidence="8">Phosphodiesterase</fullName>
        <ecNumber evidence="8">3.1.4.-</ecNumber>
    </recommendedName>
</protein>
<feature type="binding site" evidence="7">
    <location>
        <position position="661"/>
    </location>
    <ligand>
        <name>Zn(2+)</name>
        <dbReference type="ChEBI" id="CHEBI:29105"/>
        <label>1</label>
    </ligand>
</feature>
<name>A0A3N0XF15_ANAGA</name>
<dbReference type="Gene3D" id="3.30.450.40">
    <property type="match status" value="2"/>
</dbReference>
<evidence type="ECO:0000256" key="5">
    <source>
        <dbReference type="PIRSR" id="PIRSR623088-1"/>
    </source>
</evidence>
<dbReference type="InterPro" id="IPR023088">
    <property type="entry name" value="PDEase"/>
</dbReference>
<evidence type="ECO:0000256" key="6">
    <source>
        <dbReference type="PIRSR" id="PIRSR623088-2"/>
    </source>
</evidence>
<dbReference type="EMBL" id="RJVU01075617">
    <property type="protein sequence ID" value="ROI15976.1"/>
    <property type="molecule type" value="Genomic_DNA"/>
</dbReference>
<comment type="similarity">
    <text evidence="1 8">Belongs to the cyclic nucleotide phosphodiesterase family.</text>
</comment>
<keyword evidence="12" id="KW-1185">Reference proteome</keyword>
<gene>
    <name evidence="11" type="ORF">DPX16_14188</name>
</gene>
<feature type="binding site" evidence="6">
    <location>
        <position position="771"/>
    </location>
    <ligand>
        <name>AMP</name>
        <dbReference type="ChEBI" id="CHEBI:456215"/>
    </ligand>
</feature>
<proteinExistence type="inferred from homology"/>
<feature type="region of interest" description="Disordered" evidence="9">
    <location>
        <begin position="866"/>
        <end position="886"/>
    </location>
</feature>
<dbReference type="FunFam" id="1.10.1300.10:FF:000003">
    <property type="entry name" value="Phosphodiesterase"/>
    <property type="match status" value="1"/>
</dbReference>
<keyword evidence="2" id="KW-0140">cGMP</keyword>
<evidence type="ECO:0000256" key="9">
    <source>
        <dbReference type="SAM" id="MobiDB-lite"/>
    </source>
</evidence>
<dbReference type="SUPFAM" id="SSF55781">
    <property type="entry name" value="GAF domain-like"/>
    <property type="match status" value="2"/>
</dbReference>
<dbReference type="Pfam" id="PF01590">
    <property type="entry name" value="GAF"/>
    <property type="match status" value="2"/>
</dbReference>
<dbReference type="Gene3D" id="1.10.1300.10">
    <property type="entry name" value="3'5'-cyclic nucleotide phosphodiesterase, catalytic domain"/>
    <property type="match status" value="1"/>
</dbReference>
<feature type="binding site" evidence="6">
    <location>
        <position position="824"/>
    </location>
    <ligand>
        <name>AMP</name>
        <dbReference type="ChEBI" id="CHEBI:456215"/>
    </ligand>
</feature>
<dbReference type="PROSITE" id="PS51845">
    <property type="entry name" value="PDEASE_I_2"/>
    <property type="match status" value="1"/>
</dbReference>
<dbReference type="SUPFAM" id="SSF109604">
    <property type="entry name" value="HD-domain/PDEase-like"/>
    <property type="match status" value="1"/>
</dbReference>
<evidence type="ECO:0000256" key="4">
    <source>
        <dbReference type="ARBA" id="ARBA00022801"/>
    </source>
</evidence>
<evidence type="ECO:0000256" key="2">
    <source>
        <dbReference type="ARBA" id="ARBA00022535"/>
    </source>
</evidence>
<dbReference type="InterPro" id="IPR003607">
    <property type="entry name" value="HD/PDEase_dom"/>
</dbReference>
<dbReference type="PANTHER" id="PTHR11347">
    <property type="entry name" value="CYCLIC NUCLEOTIDE PHOSPHODIESTERASE"/>
    <property type="match status" value="1"/>
</dbReference>
<feature type="binding site" evidence="7">
    <location>
        <position position="660"/>
    </location>
    <ligand>
        <name>Zn(2+)</name>
        <dbReference type="ChEBI" id="CHEBI:29105"/>
        <label>1</label>
    </ligand>
</feature>
<dbReference type="PROSITE" id="PS00126">
    <property type="entry name" value="PDEASE_I_1"/>
    <property type="match status" value="1"/>
</dbReference>
<organism evidence="11 12">
    <name type="scientific">Anabarilius grahami</name>
    <name type="common">Kanglang fish</name>
    <name type="synonym">Barilius grahami</name>
    <dbReference type="NCBI Taxonomy" id="495550"/>
    <lineage>
        <taxon>Eukaryota</taxon>
        <taxon>Metazoa</taxon>
        <taxon>Chordata</taxon>
        <taxon>Craniata</taxon>
        <taxon>Vertebrata</taxon>
        <taxon>Euteleostomi</taxon>
        <taxon>Actinopterygii</taxon>
        <taxon>Neopterygii</taxon>
        <taxon>Teleostei</taxon>
        <taxon>Ostariophysi</taxon>
        <taxon>Cypriniformes</taxon>
        <taxon>Xenocyprididae</taxon>
        <taxon>Xenocypridinae</taxon>
        <taxon>Xenocypridinae incertae sedis</taxon>
        <taxon>Anabarilius</taxon>
    </lineage>
</organism>
<dbReference type="OrthoDB" id="74705at2759"/>
<evidence type="ECO:0000256" key="3">
    <source>
        <dbReference type="ARBA" id="ARBA00022723"/>
    </source>
</evidence>
<feature type="active site" description="Proton donor" evidence="5">
    <location>
        <position position="620"/>
    </location>
</feature>
<keyword evidence="4 8" id="KW-0378">Hydrolase</keyword>
<feature type="domain" description="PDEase" evidence="10">
    <location>
        <begin position="506"/>
        <end position="867"/>
    </location>
</feature>
<dbReference type="GO" id="GO:0007165">
    <property type="term" value="P:signal transduction"/>
    <property type="evidence" value="ECO:0007669"/>
    <property type="project" value="InterPro"/>
</dbReference>
<dbReference type="InterPro" id="IPR002073">
    <property type="entry name" value="PDEase_catalytic_dom"/>
</dbReference>
<evidence type="ECO:0000256" key="1">
    <source>
        <dbReference type="ARBA" id="ARBA00007648"/>
    </source>
</evidence>
<dbReference type="SMART" id="SM00471">
    <property type="entry name" value="HDc"/>
    <property type="match status" value="1"/>
</dbReference>
<dbReference type="Pfam" id="PF00233">
    <property type="entry name" value="PDEase_I"/>
    <property type="match status" value="1"/>
</dbReference>
<comment type="cofactor">
    <cofactor evidence="8">
        <name>a divalent metal cation</name>
        <dbReference type="ChEBI" id="CHEBI:60240"/>
    </cofactor>
    <text evidence="8">Binds 2 divalent metal cations per subunit. Site 1 may preferentially bind zinc ions, while site 2 has a preference for magnesium and/or manganese ions.</text>
</comment>
<dbReference type="GO" id="GO:0004114">
    <property type="term" value="F:3',5'-cyclic-nucleotide phosphodiesterase activity"/>
    <property type="evidence" value="ECO:0007669"/>
    <property type="project" value="InterPro"/>
</dbReference>
<dbReference type="EC" id="3.1.4.-" evidence="8"/>
<comment type="caution">
    <text evidence="11">The sequence shown here is derived from an EMBL/GenBank/DDBJ whole genome shotgun (WGS) entry which is preliminary data.</text>
</comment>
<evidence type="ECO:0000313" key="11">
    <source>
        <dbReference type="EMBL" id="ROI15976.1"/>
    </source>
</evidence>
<accession>A0A3N0XF15</accession>
<dbReference type="InterPro" id="IPR003018">
    <property type="entry name" value="GAF"/>
</dbReference>
<feature type="binding site" evidence="6">
    <location>
        <begin position="620"/>
        <end position="624"/>
    </location>
    <ligand>
        <name>AMP</name>
        <dbReference type="ChEBI" id="CHEBI:456215"/>
    </ligand>
</feature>
<feature type="binding site" evidence="7">
    <location>
        <position position="624"/>
    </location>
    <ligand>
        <name>Zn(2+)</name>
        <dbReference type="ChEBI" id="CHEBI:29105"/>
        <label>1</label>
    </ligand>
</feature>
<dbReference type="AlphaFoldDB" id="A0A3N0XF15"/>
<dbReference type="GO" id="GO:0046872">
    <property type="term" value="F:metal ion binding"/>
    <property type="evidence" value="ECO:0007669"/>
    <property type="project" value="UniProtKB-KW"/>
</dbReference>
<dbReference type="InterPro" id="IPR023174">
    <property type="entry name" value="PDEase_CS"/>
</dbReference>
<dbReference type="Proteomes" id="UP000281406">
    <property type="component" value="Unassembled WGS sequence"/>
</dbReference>
<feature type="region of interest" description="Disordered" evidence="9">
    <location>
        <begin position="131"/>
        <end position="151"/>
    </location>
</feature>
<feature type="binding site" evidence="6">
    <location>
        <position position="661"/>
    </location>
    <ligand>
        <name>AMP</name>
        <dbReference type="ChEBI" id="CHEBI:456215"/>
    </ligand>
</feature>
<dbReference type="InterPro" id="IPR029016">
    <property type="entry name" value="GAF-like_dom_sf"/>
</dbReference>